<dbReference type="InterPro" id="IPR027056">
    <property type="entry name" value="Gluconate_2DH_su3"/>
</dbReference>
<dbReference type="OrthoDB" id="9780765at2"/>
<evidence type="ECO:0000256" key="1">
    <source>
        <dbReference type="SAM" id="MobiDB-lite"/>
    </source>
</evidence>
<evidence type="ECO:0000313" key="3">
    <source>
        <dbReference type="Proteomes" id="UP000295493"/>
    </source>
</evidence>
<sequence length="212" mass="23623">MADRFPDYDVLAKRDSLSWNDKTRAVVDARIATSEPDVLSEPERAVLRRLVDRIVPQPEGRAPVNAAALLLEKIAADRGDGYRHARLPKVREAWERGLAAIDTEARERHGTGFAALDNRQADSVIQAIQQGDVCAAQWEAIPADLFWSYRILPDIVSAYYAHPSAWSAMGFGGPASPRGYVRLETNRRDSWEAAERAPDAVVPASERNRHVR</sequence>
<protein>
    <submittedName>
        <fullName evidence="2">Gluconate 2-dehydrogenase subunit 3-like protein</fullName>
    </submittedName>
</protein>
<organism evidence="2 3">
    <name type="scientific">Stakelama pacifica</name>
    <dbReference type="NCBI Taxonomy" id="517720"/>
    <lineage>
        <taxon>Bacteria</taxon>
        <taxon>Pseudomonadati</taxon>
        <taxon>Pseudomonadota</taxon>
        <taxon>Alphaproteobacteria</taxon>
        <taxon>Sphingomonadales</taxon>
        <taxon>Sphingomonadaceae</taxon>
        <taxon>Stakelama</taxon>
    </lineage>
</organism>
<name>A0A4R6FN32_9SPHN</name>
<dbReference type="AlphaFoldDB" id="A0A4R6FN32"/>
<comment type="caution">
    <text evidence="2">The sequence shown here is derived from an EMBL/GenBank/DDBJ whole genome shotgun (WGS) entry which is preliminary data.</text>
</comment>
<dbReference type="EMBL" id="SNWD01000005">
    <property type="protein sequence ID" value="TDN82943.1"/>
    <property type="molecule type" value="Genomic_DNA"/>
</dbReference>
<dbReference type="Pfam" id="PF13618">
    <property type="entry name" value="Gluconate_2-dh3"/>
    <property type="match status" value="1"/>
</dbReference>
<accession>A0A4R6FN32</accession>
<dbReference type="Proteomes" id="UP000295493">
    <property type="component" value="Unassembled WGS sequence"/>
</dbReference>
<gene>
    <name evidence="2" type="ORF">EV664_105141</name>
</gene>
<keyword evidence="3" id="KW-1185">Reference proteome</keyword>
<feature type="region of interest" description="Disordered" evidence="1">
    <location>
        <begin position="192"/>
        <end position="212"/>
    </location>
</feature>
<evidence type="ECO:0000313" key="2">
    <source>
        <dbReference type="EMBL" id="TDN82943.1"/>
    </source>
</evidence>
<reference evidence="2 3" key="1">
    <citation type="submission" date="2019-03" db="EMBL/GenBank/DDBJ databases">
        <title>Genomic Encyclopedia of Type Strains, Phase IV (KMG-IV): sequencing the most valuable type-strain genomes for metagenomic binning, comparative biology and taxonomic classification.</title>
        <authorList>
            <person name="Goeker M."/>
        </authorList>
    </citation>
    <scope>NUCLEOTIDE SEQUENCE [LARGE SCALE GENOMIC DNA]</scope>
    <source>
        <strain evidence="2 3">DSM 25059</strain>
    </source>
</reference>
<dbReference type="RefSeq" id="WP_133495484.1">
    <property type="nucleotide sequence ID" value="NZ_BMLU01000005.1"/>
</dbReference>
<proteinExistence type="predicted"/>